<accession>A0ACC3D394</accession>
<comment type="caution">
    <text evidence="1">The sequence shown here is derived from an EMBL/GenBank/DDBJ whole genome shotgun (WGS) entry which is preliminary data.</text>
</comment>
<proteinExistence type="predicted"/>
<evidence type="ECO:0000313" key="1">
    <source>
        <dbReference type="EMBL" id="KAK3061211.1"/>
    </source>
</evidence>
<sequence length="167" mass="18637">MAQLGTPPRELSEIKAVEDSLILPHFTADDAWSLGNDLRTRLLNFPQPVVVNISLANSNQVLFHTCTRSGTAPENDRWVSRKRATVLTWGFSTWYMHNKCKGDETHFRERYQLGDTAGNYAIHGGGFPLRVKGVEGIVAVVVVSGLAQHEDHQLAVEVLQEWIKNSS</sequence>
<dbReference type="EMBL" id="JAWDJW010007994">
    <property type="protein sequence ID" value="KAK3061211.1"/>
    <property type="molecule type" value="Genomic_DNA"/>
</dbReference>
<evidence type="ECO:0000313" key="2">
    <source>
        <dbReference type="Proteomes" id="UP001186974"/>
    </source>
</evidence>
<protein>
    <submittedName>
        <fullName evidence="1">Uncharacterized protein</fullName>
    </submittedName>
</protein>
<gene>
    <name evidence="1" type="ORF">LTS18_006780</name>
</gene>
<dbReference type="Proteomes" id="UP001186974">
    <property type="component" value="Unassembled WGS sequence"/>
</dbReference>
<organism evidence="1 2">
    <name type="scientific">Coniosporium uncinatum</name>
    <dbReference type="NCBI Taxonomy" id="93489"/>
    <lineage>
        <taxon>Eukaryota</taxon>
        <taxon>Fungi</taxon>
        <taxon>Dikarya</taxon>
        <taxon>Ascomycota</taxon>
        <taxon>Pezizomycotina</taxon>
        <taxon>Dothideomycetes</taxon>
        <taxon>Dothideomycetes incertae sedis</taxon>
        <taxon>Coniosporium</taxon>
    </lineage>
</organism>
<keyword evidence="2" id="KW-1185">Reference proteome</keyword>
<name>A0ACC3D394_9PEZI</name>
<reference evidence="1" key="1">
    <citation type="submission" date="2024-09" db="EMBL/GenBank/DDBJ databases">
        <title>Black Yeasts Isolated from many extreme environments.</title>
        <authorList>
            <person name="Coleine C."/>
            <person name="Stajich J.E."/>
            <person name="Selbmann L."/>
        </authorList>
    </citation>
    <scope>NUCLEOTIDE SEQUENCE</scope>
    <source>
        <strain evidence="1">CCFEE 5737</strain>
    </source>
</reference>